<evidence type="ECO:0000313" key="2">
    <source>
        <dbReference type="EMBL" id="TFL04350.1"/>
    </source>
</evidence>
<dbReference type="SUPFAM" id="SSF51556">
    <property type="entry name" value="Metallo-dependent hydrolases"/>
    <property type="match status" value="1"/>
</dbReference>
<dbReference type="InterPro" id="IPR032466">
    <property type="entry name" value="Metal_Hydrolase"/>
</dbReference>
<gene>
    <name evidence="2" type="ORF">BDV98DRAFT_524394</name>
</gene>
<dbReference type="OrthoDB" id="2135488at2759"/>
<dbReference type="InterPro" id="IPR052350">
    <property type="entry name" value="Metallo-dep_Lactonases"/>
</dbReference>
<dbReference type="AlphaFoldDB" id="A0A5C3QU24"/>
<evidence type="ECO:0000313" key="3">
    <source>
        <dbReference type="Proteomes" id="UP000305067"/>
    </source>
</evidence>
<protein>
    <recommendedName>
        <fullName evidence="4">Amidohydrolase-related domain-containing protein</fullName>
    </recommendedName>
</protein>
<dbReference type="PANTHER" id="PTHR43569">
    <property type="entry name" value="AMIDOHYDROLASE"/>
    <property type="match status" value="1"/>
</dbReference>
<feature type="region of interest" description="Disordered" evidence="1">
    <location>
        <begin position="1"/>
        <end position="40"/>
    </location>
</feature>
<sequence>MATILPHTPPASPGVGMRRRGPKELPKLPLSAFSPPNTGTSDAFPLAPSPSTVHPEHIVDAHVILTKDNSLESWKSQAGDVLGGRSGGVVLLANGDQSEVKAIAEGLESTNVLSVAIPFDLDAPDGASQYGSLQTKAQKSLHSVVKSLSPDSNTGLKWALQQGCPVDLDVQTPMAESSIESFQELIISASDNLQNSGPIILSNVLPPPHDLTLPIVKLLNDPMYRSFQAFTASLSLYPRIFVKFTPPSWDAPTPSTSASADLDDKQKREWKRRIKMFLGPVIEAFGVQRIIFGSSPSPAATGSSTASDWYEIARESLAELGVEQEDIDAVFFENAKRVYAAAPSV</sequence>
<dbReference type="EMBL" id="ML178818">
    <property type="protein sequence ID" value="TFL04350.1"/>
    <property type="molecule type" value="Genomic_DNA"/>
</dbReference>
<name>A0A5C3QU24_9AGAR</name>
<accession>A0A5C3QU24</accession>
<dbReference type="STRING" id="1884261.A0A5C3QU24"/>
<dbReference type="Proteomes" id="UP000305067">
    <property type="component" value="Unassembled WGS sequence"/>
</dbReference>
<proteinExistence type="predicted"/>
<evidence type="ECO:0008006" key="4">
    <source>
        <dbReference type="Google" id="ProtNLM"/>
    </source>
</evidence>
<evidence type="ECO:0000256" key="1">
    <source>
        <dbReference type="SAM" id="MobiDB-lite"/>
    </source>
</evidence>
<dbReference type="Gene3D" id="3.20.20.140">
    <property type="entry name" value="Metal-dependent hydrolases"/>
    <property type="match status" value="1"/>
</dbReference>
<keyword evidence="3" id="KW-1185">Reference proteome</keyword>
<organism evidence="2 3">
    <name type="scientific">Pterulicium gracile</name>
    <dbReference type="NCBI Taxonomy" id="1884261"/>
    <lineage>
        <taxon>Eukaryota</taxon>
        <taxon>Fungi</taxon>
        <taxon>Dikarya</taxon>
        <taxon>Basidiomycota</taxon>
        <taxon>Agaricomycotina</taxon>
        <taxon>Agaricomycetes</taxon>
        <taxon>Agaricomycetidae</taxon>
        <taxon>Agaricales</taxon>
        <taxon>Pleurotineae</taxon>
        <taxon>Pterulaceae</taxon>
        <taxon>Pterulicium</taxon>
    </lineage>
</organism>
<dbReference type="PANTHER" id="PTHR43569:SF2">
    <property type="entry name" value="AMIDOHYDROLASE-RELATED DOMAIN-CONTAINING PROTEIN"/>
    <property type="match status" value="1"/>
</dbReference>
<reference evidence="2 3" key="1">
    <citation type="journal article" date="2019" name="Nat. Ecol. Evol.">
        <title>Megaphylogeny resolves global patterns of mushroom evolution.</title>
        <authorList>
            <person name="Varga T."/>
            <person name="Krizsan K."/>
            <person name="Foldi C."/>
            <person name="Dima B."/>
            <person name="Sanchez-Garcia M."/>
            <person name="Sanchez-Ramirez S."/>
            <person name="Szollosi G.J."/>
            <person name="Szarkandi J.G."/>
            <person name="Papp V."/>
            <person name="Albert L."/>
            <person name="Andreopoulos W."/>
            <person name="Angelini C."/>
            <person name="Antonin V."/>
            <person name="Barry K.W."/>
            <person name="Bougher N.L."/>
            <person name="Buchanan P."/>
            <person name="Buyck B."/>
            <person name="Bense V."/>
            <person name="Catcheside P."/>
            <person name="Chovatia M."/>
            <person name="Cooper J."/>
            <person name="Damon W."/>
            <person name="Desjardin D."/>
            <person name="Finy P."/>
            <person name="Geml J."/>
            <person name="Haridas S."/>
            <person name="Hughes K."/>
            <person name="Justo A."/>
            <person name="Karasinski D."/>
            <person name="Kautmanova I."/>
            <person name="Kiss B."/>
            <person name="Kocsube S."/>
            <person name="Kotiranta H."/>
            <person name="LaButti K.M."/>
            <person name="Lechner B.E."/>
            <person name="Liimatainen K."/>
            <person name="Lipzen A."/>
            <person name="Lukacs Z."/>
            <person name="Mihaltcheva S."/>
            <person name="Morgado L.N."/>
            <person name="Niskanen T."/>
            <person name="Noordeloos M.E."/>
            <person name="Ohm R.A."/>
            <person name="Ortiz-Santana B."/>
            <person name="Ovrebo C."/>
            <person name="Racz N."/>
            <person name="Riley R."/>
            <person name="Savchenko A."/>
            <person name="Shiryaev A."/>
            <person name="Soop K."/>
            <person name="Spirin V."/>
            <person name="Szebenyi C."/>
            <person name="Tomsovsky M."/>
            <person name="Tulloss R.E."/>
            <person name="Uehling J."/>
            <person name="Grigoriev I.V."/>
            <person name="Vagvolgyi C."/>
            <person name="Papp T."/>
            <person name="Martin F.M."/>
            <person name="Miettinen O."/>
            <person name="Hibbett D.S."/>
            <person name="Nagy L.G."/>
        </authorList>
    </citation>
    <scope>NUCLEOTIDE SEQUENCE [LARGE SCALE GENOMIC DNA]</scope>
    <source>
        <strain evidence="2 3">CBS 309.79</strain>
    </source>
</reference>